<dbReference type="GO" id="GO:0044550">
    <property type="term" value="P:secondary metabolite biosynthetic process"/>
    <property type="evidence" value="ECO:0007669"/>
    <property type="project" value="TreeGrafter"/>
</dbReference>
<organism evidence="7 8">
    <name type="scientific">Trichoderma simmonsii</name>
    <dbReference type="NCBI Taxonomy" id="1491479"/>
    <lineage>
        <taxon>Eukaryota</taxon>
        <taxon>Fungi</taxon>
        <taxon>Dikarya</taxon>
        <taxon>Ascomycota</taxon>
        <taxon>Pezizomycotina</taxon>
        <taxon>Sordariomycetes</taxon>
        <taxon>Hypocreomycetidae</taxon>
        <taxon>Hypocreales</taxon>
        <taxon>Hypocreaceae</taxon>
        <taxon>Trichoderma</taxon>
    </lineage>
</organism>
<dbReference type="NCBIfam" id="NF003417">
    <property type="entry name" value="PRK04813.1"/>
    <property type="match status" value="4"/>
</dbReference>
<dbReference type="PANTHER" id="PTHR45527">
    <property type="entry name" value="NONRIBOSOMAL PEPTIDE SYNTHETASE"/>
    <property type="match status" value="1"/>
</dbReference>
<dbReference type="InterPro" id="IPR000873">
    <property type="entry name" value="AMP-dep_synth/lig_dom"/>
</dbReference>
<dbReference type="InterPro" id="IPR042099">
    <property type="entry name" value="ANL_N_sf"/>
</dbReference>
<dbReference type="CDD" id="cd19545">
    <property type="entry name" value="FUM14_C_NRPS-like"/>
    <property type="match status" value="3"/>
</dbReference>
<feature type="domain" description="Carrier" evidence="6">
    <location>
        <begin position="3720"/>
        <end position="3796"/>
    </location>
</feature>
<feature type="domain" description="Carrier" evidence="6">
    <location>
        <begin position="797"/>
        <end position="876"/>
    </location>
</feature>
<dbReference type="FunFam" id="3.40.50.980:FF:000001">
    <property type="entry name" value="Non-ribosomal peptide synthetase"/>
    <property type="match status" value="1"/>
</dbReference>
<dbReference type="FunFam" id="3.40.50.12780:FF:000014">
    <property type="entry name" value="Nonribosomal peptide synthetase 1"/>
    <property type="match status" value="3"/>
</dbReference>
<evidence type="ECO:0000313" key="8">
    <source>
        <dbReference type="Proteomes" id="UP000826661"/>
    </source>
</evidence>
<dbReference type="GO" id="GO:0043041">
    <property type="term" value="P:amino acid activation for nonribosomal peptide biosynthetic process"/>
    <property type="evidence" value="ECO:0007669"/>
    <property type="project" value="TreeGrafter"/>
</dbReference>
<dbReference type="Pfam" id="PF00668">
    <property type="entry name" value="Condensation"/>
    <property type="match status" value="4"/>
</dbReference>
<comment type="similarity">
    <text evidence="5">Belongs to the NRP synthetase family.</text>
</comment>
<dbReference type="PROSITE" id="PS00012">
    <property type="entry name" value="PHOSPHOPANTETHEINE"/>
    <property type="match status" value="3"/>
</dbReference>
<dbReference type="InterPro" id="IPR045851">
    <property type="entry name" value="AMP-bd_C_sf"/>
</dbReference>
<keyword evidence="4" id="KW-0436">Ligase</keyword>
<gene>
    <name evidence="7" type="ORF">H0G86_008815</name>
</gene>
<sequence>MGSPAILHDAESYWRDTFVGSEHTPFPALPSFVQQPTLSAVVHHEVFLPPSQNALSTPMLIRAAWALVAGQMTNSEDVVFGIVFKDKSSQALGNASNGTPNSYPLRIKWSNEWTVSQFLNTINQQAEELAPFEAIRLQDYASISSEVQRAYSFQTLLDIELAETAQSSDQKVSRKKQMDNVALYLSFQVHSSGVAIEANFDERVTELWKVRKLLSQFDFVLDQLHNAPAGTIIADVDMVTESDLATIWERNKILPAPIQRCIHSLFEERALARPEAIALHAWDGEMTYGELNRLSTLLAWRLVESGVTTDVLVPVCFEKSMWTMVALLGVLKAGGAFVLLDPSLPSQRLATIIQKTKSDIVLSSRACFNIVLPHVQKTIIIEGAFFKDLSHDTHEELDRSSPESLMYVVFTSGSTGTPKGAMVTHQNLASAMHYEKDHYQLDETSRIYDFSSYGFIVSIVNMFNAICSGSCVCIPRDEDRRNKLADSINSLRANIIHLTPSAANVLDPDEVPGIKTVVFSGEGLHADAIKKWWGKVRVLNVYGQAECAPRAIINDSATTPAEVTRIGRGHGQKTWIVDPRDHNKLVPFGCIGELLLEGPQVGRGYLDDPEKTAASFIHDPTWLTKGPPGGTGRSGRLYKTGDLVQADQSGMLTLIGRKDAQVKIRGQRVELGEVEHRILESIDEAVQVVAEIVVPKGDGASPMLAAFLVLDNAATDAAQDGDNVHAAKIHHITEDSRKRLSDSLPVYMIPTVFFSVVAIPKTVTNKINRRQLREMGSAYSIQELAEMRTQAGGPKREPKKPMEKHLHALWSRILNLKPSSIGLGDSFIQLGGDSIAAMKVASEGRKIGIDLSVATILSNISLEEVADKSLYIEQDMLELIKPFSLLPNGEDVSGIVKEAAKLCGTEESAILDIYPCTPLQEGLFSLALASSLGDYIAQYTLEISNEVNVERLCESWATVVDKMPLLRTRIITSQNDNLLQVVVNEKIHWITATDGLESYLKADRQKSMGIGQPLSRFALIKNSQGSVKWLTWTLHHATYDGWSFPLLLRALNDAYRGSILDDSPPFNRFIKYISERDGSSADKYWQDTLGDFDNAPFPTLPASVPQPITDTIIEHSVTLTGQQKSSNITLSTLIRAAWGLVMGASTNTADVVFGMPVSGRTAPVIGIDSMAGPTLATVPVRLRWNDNLKLMDYLESVHHQTIEMMPFEQTGLRRIAKNGPGCEQACAFQTLVLIQPDLKSLEDNSLGKWTGIRDRESTYALMLEIEMGTNGFTTTASFDSRAIKPWIVRLLLERLEHVSEQLLRADSEALLSDVETMTKHDQDIIWGWNHDLPERVNELLHNIIHERALENPENLALCAWDGDMTYKELDDLSTRLAFRLVDEGVVANQIVPVCFEKSKWATVSMLGVLKAGGGFVLLDSALPEQRLATIVKQVSPPVLLSSGTNLSLATRLANNVIEVGEGFFQAITEQPGRTLVDPSPESIMYVVFTSGSTGTPKGVLLSHRNFASAVRHQQPQYQVDTRSRVYDFASYSFDVAVMNVFNTLAWGGCLCVPSEQERKDNLAKSVNAFRATMLDITPSLSRLLSAEDLPSLEMLILGGEALQQRDADAWRGKVKMLNSYGPAECTPNATMNEDMTTLEEALSIGKGTGQVTWIVDPDNHDVLVPPGCVGELLLEGPCVGLGYLNEPGKTAAVFVDDPLWLVKGTPDHVGRRGRLYKTGDLVQYTENGFLTFLGRKDMQVKIRGQRVELGELECRIHEFMHDVEQAVAEVIIPQGPGARPTLATFLCLGEGHTDYEKDPSSPTQVYHMPAEIQDQLHKVLPVYMVPSVYFKVAEIPMTPSGKINRKGLREIGASFTVQELAKIRTAEKAQKRKPTTRDEKIMQEIWSDLLEIDLDAIGLSDDFFQLGGDSIAAMKMVSMAREEDIEITVADVFRHPTLGELVGSSEGQSSTANVEVQPFDLIDVDTNNEDVVKEIAAMYGLVESNILDVYPSAPLQEGLLSLSSKQPGDYIWQMTLALSENISIENFRSAWERVFKETEVLRTRIVQYGTLGSLQVVLDETIEWIETSGLEEYQKLDRGLIMEPGQRLAVAQGCQGIPFDASPKFNGFIKYIGDIDADDARQYWEDALEDYDDTPFPLLTPSVLQPFADTSEEISVDLRHTHISGAPIATFVRAAWALTAGKWAQTEDVVFGAAVSGRNAPVAGIERMMAPTIATVPVRIKYSSDWKVSELIDAVHQQVIDMIPFEQTGLRRIGKYCAGSQQACTFQTLLAVQPKEQSSESDYLGQWQENAYSWSGTYGLEILANLDTESVKVDASFDSNLIEPRVVKQLLSDFSATLQQLATGDQSRKISEISAVVARDIESGSKPTQQQTESHTVQTPTITTAVSSIGSGMGQLAWIADPINYNRLLTPGSVGELLLEGSSLNAVNGHGGIYIRDPVWFQGGNSNTTGMRRSLYSTGYLVRHNEDGSMLFLAQKPAQTAPIAQVGRVAQIESAKVSQEPRITQAPRVPRIASLKIHGQPVDLSEVEHHVQQSISGAKQVVAEVLAPVGKGSRTALAAYIISEFPASQPTSGLIDKPAVTVRAISSDEEDRLIKTLPRHMIPTIFFSVEKFPTMPSGEADRKLLRAIGETFSTKERVQKQKDTLSTKRQPITEMEKQIRLYWSQVLNVDVDTIGPNENFFHLGGDSIEAMTMVGIARKDGIQLSVAELFRHPKLKDVASRATYVKSDNSDNIDPFSLLGDAIDKESMIAAFAKSCGVDKALIQDAYPCTPLQAGLLSLSSKSGDYITQWVLDISEDVDMSRFRKCWEEVVKRVAILRTRIVTDDNEKLVQVVVKEELKWETAAATALSDYVEFDRKQPMTMGRPLTRFAVVADKWFVWTIHHALYDGWSMPRMMDLANRIYTGRKLEPCLSFNRFIQYVSSQDTKSATDYWTKSLGNSDHVAFPTLPASIREPAPSQVASEHILLDKNSISDITTSTLAHAAWAIVVGRISGGEDVVFGSTVSGRGATIAGIEEIVGPTIATVPMRIKWSKEATITNFLQDVQSQRTEMISFEQTGLQQIAKMSQDCAKACNFQTLLIIQPQDGEEQESAFGKWQNDEGKNSNTYPLTLFITLGSSEISVKASFDSRVIEPLTMQRLLEQFKDTVLNLHGNIANSSKTLQDLQVLPLSDLRTLWTWNSAVPDYIDKLLHSVIEDQAQVRPAAPAIHAWDGDFTYSELDSLSTSLASHLIGLGLESGVAVPLCFEKSKWTIVSLFAVLKAGGAFVLLDTSLPEQRLQSIVEQLDSGLLLSSSEASQRFSLFSSRKTVVVDASLFEEISGSSQAYTKVSVSSKSLAYVVFTSGSTGTPKGVQVSHRNLATAIHYQQSHFKYSDKSRFLDFASYSFDMSLFTIFHNFSAGACLCIPRDEDRRNNLAKTIAALNADTLVLTPSVSRSLKPADVPGVKSILWCGEALHSKDAEPWFGNIHAINTYGPSECTPVTTINYEAKSVEEMGYIGRGVGVATWVVDAENYNQLIPIGHVGELLLEGPLVGLGYLNAPEKTAEAFVENPEWLVKGFGTNPGRQGRLYRTGDLVRYTNDHNIVFVGRKHTKVKMRGQWVELGDVAYQVGQHIPSAKQVVAEVIAPGGDETRPLLAAFLELDSKATAAESLLEFYQPDSQLEAALAATLPKHMIPDVYFSVVQIPMTAAGKTNRGRLRELGATFTIQQLAELRTAKQGPKRQPQTAAEMQMQSIWSRILQIEQDAIGLDDNFFELGGDSITAMMLVGAARKHGLTVNIVSIFRNPRLKELARLVSHDTSNIDAVAGSEHQLLDTAQKSALLAEIDSQSEKYELRSVDVAEILPLTDFQFNLVNSSMSLGPLFCNYFFLDLESSPDITHLEEACAWALERLPILRARFLPLLGSFWQVIPRQVQKLPLQILDAGNEEDLAGFSRGFCFRDQETLKATNAPFAVFLFRSDAKRARLVLRISHTQYDGISLPHIFNSILQGRQNASSLSPSLFTDYLMKTHGHLEKSREYWTSLLHGSSVTTAGKYLPQLTALSPRREAVRLERNISIPQLPLGITPAALLSSAWAILLSRLTGKEDIVYSQLIAGRNAAIEGVEDIVGPCVNIIPMRASFDSLETPSELLESIQHQFIAVGEADGLGLRDIREHCTEWPADAVIDSVIVHQNINETPDFQAGQASAQLQSFDNPHHIQSKIWLTSRPRGDVVNIEFQANTDIMTVKTAEAILTSYCEIATGLFLKLDVPLVELVGAYVL</sequence>
<dbReference type="SMART" id="SM00823">
    <property type="entry name" value="PKS_PP"/>
    <property type="match status" value="3"/>
</dbReference>
<dbReference type="InterPro" id="IPR006162">
    <property type="entry name" value="Ppantetheine_attach_site"/>
</dbReference>
<protein>
    <recommendedName>
        <fullName evidence="6">Carrier domain-containing protein</fullName>
    </recommendedName>
</protein>
<dbReference type="Gene3D" id="3.40.50.12780">
    <property type="entry name" value="N-terminal domain of ligase-like"/>
    <property type="match status" value="3"/>
</dbReference>
<dbReference type="Gene3D" id="1.10.1200.10">
    <property type="entry name" value="ACP-like"/>
    <property type="match status" value="4"/>
</dbReference>
<evidence type="ECO:0000313" key="7">
    <source>
        <dbReference type="EMBL" id="QYT01796.1"/>
    </source>
</evidence>
<dbReference type="GO" id="GO:0031177">
    <property type="term" value="F:phosphopantetheine binding"/>
    <property type="evidence" value="ECO:0007669"/>
    <property type="project" value="InterPro"/>
</dbReference>
<dbReference type="InterPro" id="IPR001242">
    <property type="entry name" value="Condensation_dom"/>
</dbReference>
<evidence type="ECO:0000259" key="6">
    <source>
        <dbReference type="PROSITE" id="PS50075"/>
    </source>
</evidence>
<evidence type="ECO:0000256" key="3">
    <source>
        <dbReference type="ARBA" id="ARBA00022553"/>
    </source>
</evidence>
<dbReference type="Gene3D" id="3.30.559.10">
    <property type="entry name" value="Chloramphenicol acetyltransferase-like domain"/>
    <property type="match status" value="4"/>
</dbReference>
<dbReference type="InterPro" id="IPR010071">
    <property type="entry name" value="AA_adenyl_dom"/>
</dbReference>
<evidence type="ECO:0000256" key="2">
    <source>
        <dbReference type="ARBA" id="ARBA00022450"/>
    </source>
</evidence>
<dbReference type="Gene3D" id="3.30.300.30">
    <property type="match status" value="4"/>
</dbReference>
<dbReference type="NCBIfam" id="TIGR01733">
    <property type="entry name" value="AA-adenyl-dom"/>
    <property type="match status" value="3"/>
</dbReference>
<evidence type="ECO:0000256" key="1">
    <source>
        <dbReference type="ARBA" id="ARBA00005179"/>
    </source>
</evidence>
<proteinExistence type="inferred from homology"/>
<dbReference type="EMBL" id="CP075867">
    <property type="protein sequence ID" value="QYT01796.1"/>
    <property type="molecule type" value="Genomic_DNA"/>
</dbReference>
<dbReference type="GO" id="GO:0016874">
    <property type="term" value="F:ligase activity"/>
    <property type="evidence" value="ECO:0007669"/>
    <property type="project" value="UniProtKB-KW"/>
</dbReference>
<dbReference type="InterPro" id="IPR020806">
    <property type="entry name" value="PKS_PP-bd"/>
</dbReference>
<dbReference type="PANTHER" id="PTHR45527:SF3">
    <property type="entry name" value="SIDEROPHORE SYNTHETASE (EUROFUNG)"/>
    <property type="match status" value="1"/>
</dbReference>
<dbReference type="Pfam" id="PF00501">
    <property type="entry name" value="AMP-binding"/>
    <property type="match status" value="3"/>
</dbReference>
<evidence type="ECO:0000256" key="5">
    <source>
        <dbReference type="ARBA" id="ARBA00029454"/>
    </source>
</evidence>
<dbReference type="FunFam" id="3.30.300.30:FF:000015">
    <property type="entry name" value="Nonribosomal peptide synthase SidD"/>
    <property type="match status" value="4"/>
</dbReference>
<keyword evidence="2" id="KW-0596">Phosphopantetheine</keyword>
<accession>A0A8G0LLC0</accession>
<reference evidence="7 8" key="1">
    <citation type="journal article" date="2021" name="BMC Genomics">
        <title>Telomere-to-telomere genome assembly of asparaginase-producing Trichoderma simmonsii.</title>
        <authorList>
            <person name="Chung D."/>
            <person name="Kwon Y.M."/>
            <person name="Yang Y."/>
        </authorList>
    </citation>
    <scope>NUCLEOTIDE SEQUENCE [LARGE SCALE GENOMIC DNA]</scope>
    <source>
        <strain evidence="7 8">GH-Sj1</strain>
    </source>
</reference>
<dbReference type="GO" id="GO:0005737">
    <property type="term" value="C:cytoplasm"/>
    <property type="evidence" value="ECO:0007669"/>
    <property type="project" value="TreeGrafter"/>
</dbReference>
<dbReference type="InterPro" id="IPR036736">
    <property type="entry name" value="ACP-like_sf"/>
</dbReference>
<dbReference type="InterPro" id="IPR023213">
    <property type="entry name" value="CAT-like_dom_sf"/>
</dbReference>
<name>A0A8G0LLC0_9HYPO</name>
<dbReference type="Pfam" id="PF00550">
    <property type="entry name" value="PP-binding"/>
    <property type="match status" value="4"/>
</dbReference>
<dbReference type="SUPFAM" id="SSF52777">
    <property type="entry name" value="CoA-dependent acyltransferases"/>
    <property type="match status" value="9"/>
</dbReference>
<dbReference type="PROSITE" id="PS50075">
    <property type="entry name" value="CARRIER"/>
    <property type="match status" value="4"/>
</dbReference>
<feature type="domain" description="Carrier" evidence="6">
    <location>
        <begin position="2650"/>
        <end position="2726"/>
    </location>
</feature>
<dbReference type="Gene3D" id="3.30.559.30">
    <property type="entry name" value="Nonribosomal peptide synthetase, condensation domain"/>
    <property type="match status" value="5"/>
</dbReference>
<keyword evidence="3" id="KW-0597">Phosphoprotein</keyword>
<dbReference type="Proteomes" id="UP000826661">
    <property type="component" value="Chromosome IV"/>
</dbReference>
<dbReference type="FunFam" id="1.10.1200.10:FF:000005">
    <property type="entry name" value="Nonribosomal peptide synthetase 1"/>
    <property type="match status" value="3"/>
</dbReference>
<keyword evidence="8" id="KW-1185">Reference proteome</keyword>
<dbReference type="InterPro" id="IPR020845">
    <property type="entry name" value="AMP-binding_CS"/>
</dbReference>
<dbReference type="FunFam" id="3.30.559.30:FF:000003">
    <property type="entry name" value="Nonribosomal peptide synthase SidD"/>
    <property type="match status" value="3"/>
</dbReference>
<feature type="domain" description="Carrier" evidence="6">
    <location>
        <begin position="1873"/>
        <end position="1949"/>
    </location>
</feature>
<dbReference type="CDD" id="cd19542">
    <property type="entry name" value="CT_NRPS-like"/>
    <property type="match status" value="1"/>
</dbReference>
<dbReference type="SUPFAM" id="SSF56801">
    <property type="entry name" value="Acetyl-CoA synthetase-like"/>
    <property type="match status" value="4"/>
</dbReference>
<dbReference type="CDD" id="cd05918">
    <property type="entry name" value="A_NRPS_SidN3_like"/>
    <property type="match status" value="3"/>
</dbReference>
<dbReference type="PROSITE" id="PS00455">
    <property type="entry name" value="AMP_BINDING"/>
    <property type="match status" value="3"/>
</dbReference>
<dbReference type="SUPFAM" id="SSF47336">
    <property type="entry name" value="ACP-like"/>
    <property type="match status" value="4"/>
</dbReference>
<comment type="pathway">
    <text evidence="1">Secondary metabolite biosynthesis.</text>
</comment>
<evidence type="ECO:0000256" key="4">
    <source>
        <dbReference type="ARBA" id="ARBA00022598"/>
    </source>
</evidence>
<dbReference type="InterPro" id="IPR009081">
    <property type="entry name" value="PP-bd_ACP"/>
</dbReference>